<dbReference type="Proteomes" id="UP000887576">
    <property type="component" value="Unplaced"/>
</dbReference>
<proteinExistence type="predicted"/>
<reference evidence="2" key="1">
    <citation type="submission" date="2022-11" db="UniProtKB">
        <authorList>
            <consortium name="WormBaseParasite"/>
        </authorList>
    </citation>
    <scope>IDENTIFICATION</scope>
</reference>
<organism evidence="1 2">
    <name type="scientific">Panagrolaimus sp. JU765</name>
    <dbReference type="NCBI Taxonomy" id="591449"/>
    <lineage>
        <taxon>Eukaryota</taxon>
        <taxon>Metazoa</taxon>
        <taxon>Ecdysozoa</taxon>
        <taxon>Nematoda</taxon>
        <taxon>Chromadorea</taxon>
        <taxon>Rhabditida</taxon>
        <taxon>Tylenchina</taxon>
        <taxon>Panagrolaimomorpha</taxon>
        <taxon>Panagrolaimoidea</taxon>
        <taxon>Panagrolaimidae</taxon>
        <taxon>Panagrolaimus</taxon>
    </lineage>
</organism>
<protein>
    <submittedName>
        <fullName evidence="2">RRM domain-containing protein</fullName>
    </submittedName>
</protein>
<sequence>MNDQNLSEEEGHEPYFDDETNDDESSRPEGSAAENTPAAYDETSQHSIPYQDEPNYVEYTGEEAEEPTKSFSNLNVQKPRDNKICPIDSTLWMSDIDEKWDQEFIKKCFEHFDYYPKNIKVINDKAKSRPYAFIEFDSADVARKALLKVNGRTIPNDPERRKFHLSYANL</sequence>
<accession>A0AC34QMC4</accession>
<name>A0AC34QMC4_9BILA</name>
<dbReference type="WBParaSite" id="JU765_v2.g17653.t1">
    <property type="protein sequence ID" value="JU765_v2.g17653.t1"/>
    <property type="gene ID" value="JU765_v2.g17653"/>
</dbReference>
<evidence type="ECO:0000313" key="2">
    <source>
        <dbReference type="WBParaSite" id="JU765_v2.g17653.t1"/>
    </source>
</evidence>
<evidence type="ECO:0000313" key="1">
    <source>
        <dbReference type="Proteomes" id="UP000887576"/>
    </source>
</evidence>